<name>A8S8C3_9FIRM</name>
<organism evidence="1 2">
    <name type="scientific">Faecalibacterium prausnitzii M21/2</name>
    <dbReference type="NCBI Taxonomy" id="411485"/>
    <lineage>
        <taxon>Bacteria</taxon>
        <taxon>Bacillati</taxon>
        <taxon>Bacillota</taxon>
        <taxon>Clostridia</taxon>
        <taxon>Eubacteriales</taxon>
        <taxon>Oscillospiraceae</taxon>
        <taxon>Faecalibacterium</taxon>
    </lineage>
</organism>
<dbReference type="Proteomes" id="UP000005945">
    <property type="component" value="Unassembled WGS sequence"/>
</dbReference>
<proteinExistence type="predicted"/>
<protein>
    <submittedName>
        <fullName evidence="1">Uncharacterized protein</fullName>
    </submittedName>
</protein>
<dbReference type="AlphaFoldDB" id="A8S8C3"/>
<evidence type="ECO:0000313" key="2">
    <source>
        <dbReference type="Proteomes" id="UP000005945"/>
    </source>
</evidence>
<dbReference type="HOGENOM" id="CLU_2301656_0_0_9"/>
<accession>A8S8C3</accession>
<comment type="caution">
    <text evidence="1">The sequence shown here is derived from an EMBL/GenBank/DDBJ whole genome shotgun (WGS) entry which is preliminary data.</text>
</comment>
<reference evidence="1 2" key="2">
    <citation type="submission" date="2007-09" db="EMBL/GenBank/DDBJ databases">
        <authorList>
            <person name="Fulton L."/>
            <person name="Clifton S."/>
            <person name="Fulton B."/>
            <person name="Xu J."/>
            <person name="Minx P."/>
            <person name="Pepin K.H."/>
            <person name="Johnson M."/>
            <person name="Thiruvilangam P."/>
            <person name="Bhonagiri V."/>
            <person name="Nash W.E."/>
            <person name="Mardis E.R."/>
            <person name="Wilson R.K."/>
        </authorList>
    </citation>
    <scope>NUCLEOTIDE SEQUENCE [LARGE SCALE GENOMIC DNA]</scope>
    <source>
        <strain evidence="1 2">M21/2</strain>
    </source>
</reference>
<gene>
    <name evidence="1" type="ORF">FAEPRAM212_00711</name>
</gene>
<reference evidence="1 2" key="1">
    <citation type="submission" date="2007-09" db="EMBL/GenBank/DDBJ databases">
        <title>Draft genome sequence of Faecalibacterium prausnitzii M21/2.</title>
        <authorList>
            <person name="Sudarsanam P."/>
            <person name="Ley R."/>
            <person name="Guruge J."/>
            <person name="Turnbaugh P.J."/>
            <person name="Mahowald M."/>
            <person name="Liep D."/>
            <person name="Gordon J."/>
        </authorList>
    </citation>
    <scope>NUCLEOTIDE SEQUENCE [LARGE SCALE GENOMIC DNA]</scope>
    <source>
        <strain evidence="1 2">M21/2</strain>
    </source>
</reference>
<sequence length="100" mass="10616">MKRNFFFARCARAQKSPVRLRIRPSISQNNTLLGNAAVSPSLSAAVWAAEDSASAKGWQFKAFGTSSAANVNTLADGADIHGKVALNACTVKEDGTIFPF</sequence>
<dbReference type="EMBL" id="ABED02000019">
    <property type="protein sequence ID" value="EDP22467.1"/>
    <property type="molecule type" value="Genomic_DNA"/>
</dbReference>
<evidence type="ECO:0000313" key="1">
    <source>
        <dbReference type="EMBL" id="EDP22467.1"/>
    </source>
</evidence>